<feature type="region of interest" description="Disordered" evidence="1">
    <location>
        <begin position="335"/>
        <end position="428"/>
    </location>
</feature>
<feature type="compositionally biased region" description="Acidic residues" evidence="1">
    <location>
        <begin position="202"/>
        <end position="211"/>
    </location>
</feature>
<feature type="compositionally biased region" description="Basic and acidic residues" evidence="1">
    <location>
        <begin position="335"/>
        <end position="361"/>
    </location>
</feature>
<feature type="compositionally biased region" description="Acidic residues" evidence="1">
    <location>
        <begin position="482"/>
        <end position="502"/>
    </location>
</feature>
<proteinExistence type="predicted"/>
<comment type="caution">
    <text evidence="2">The sequence shown here is derived from an EMBL/GenBank/DDBJ whole genome shotgun (WGS) entry which is preliminary data.</text>
</comment>
<dbReference type="InterPro" id="IPR011990">
    <property type="entry name" value="TPR-like_helical_dom_sf"/>
</dbReference>
<reference evidence="3" key="1">
    <citation type="journal article" date="2019" name="Int. J. Syst. Evol. Microbiol.">
        <title>The Global Catalogue of Microorganisms (GCM) 10K type strain sequencing project: providing services to taxonomists for standard genome sequencing and annotation.</title>
        <authorList>
            <consortium name="The Broad Institute Genomics Platform"/>
            <consortium name="The Broad Institute Genome Sequencing Center for Infectious Disease"/>
            <person name="Wu L."/>
            <person name="Ma J."/>
        </authorList>
    </citation>
    <scope>NUCLEOTIDE SEQUENCE [LARGE SCALE GENOMIC DNA]</scope>
    <source>
        <strain evidence="3">CECT 7798</strain>
    </source>
</reference>
<gene>
    <name evidence="2" type="ORF">ACFONJ_03930</name>
</gene>
<sequence length="672" mass="76772">MNPRVLELIKNPKNIQSEDLGLLKEEIHAFPYIQNIRALHLYGVHLYEKENYQKELSITAAYTTDKKILYQLINGKIQQEVKSEVIEDKPSVVAAEKPVRYNYNVKGFPIRREDTAPASEKSEGEEKEACVLQTTQEVKHFYVNGERNRILFEGEENFLNETNSETIDLESTLESGTLVTQKNEPESIEPVHKEEEGIQQQEAEETSGEDFTPETVIDEEQMTSETVEETVEEEEHLSFEETESILSEEPIEENIAEVPTEDAEAIANEEIPVSEIEEEIIAEPDAELSFHGTEAFLPDVKILANNEEAIDTVEAPSLNVNKHEEEMRRLIEEVEKKMKETKSAPQEEQKEPEAAEDHEISFAETQSFHFWSTDQENPDQQEEVKEKEEEVQDVVSVHAEPEIETSAEEFVAEPVPEAQTTWKPMSLESNMPDSLIKKSVETMAPVINAPIKEEAPSVETDLETIESVNEPETTAETPVVEEVQESSDEQSESSEEIQETLEADQKENAPVMNVSFFGTDISSLKVGEAKKEDKEEPVKEEPMKEAVAESTPQSPIDSNVPGFINTWQSWLKIGRTDEVVKEKEEIKEKAIENFIENNPRISQLKEESTYVVKEKNDDISHLMTETLANLYFEQKLYSKAIKAFEILIKKHPEKKDYFTTRIKEIKDFRSKN</sequence>
<feature type="compositionally biased region" description="Basic and acidic residues" evidence="1">
    <location>
        <begin position="527"/>
        <end position="547"/>
    </location>
</feature>
<evidence type="ECO:0008006" key="4">
    <source>
        <dbReference type="Google" id="ProtNLM"/>
    </source>
</evidence>
<feature type="region of interest" description="Disordered" evidence="1">
    <location>
        <begin position="451"/>
        <end position="510"/>
    </location>
</feature>
<feature type="compositionally biased region" description="Polar residues" evidence="1">
    <location>
        <begin position="363"/>
        <end position="375"/>
    </location>
</feature>
<name>A0ABV7XQ11_9FLAO</name>
<feature type="compositionally biased region" description="Basic and acidic residues" evidence="1">
    <location>
        <begin position="183"/>
        <end position="196"/>
    </location>
</feature>
<dbReference type="Gene3D" id="1.25.40.10">
    <property type="entry name" value="Tetratricopeptide repeat domain"/>
    <property type="match status" value="1"/>
</dbReference>
<dbReference type="EMBL" id="JBHRYO010000002">
    <property type="protein sequence ID" value="MFC3755113.1"/>
    <property type="molecule type" value="Genomic_DNA"/>
</dbReference>
<feature type="compositionally biased region" description="Acidic residues" evidence="1">
    <location>
        <begin position="402"/>
        <end position="411"/>
    </location>
</feature>
<keyword evidence="3" id="KW-1185">Reference proteome</keyword>
<protein>
    <recommendedName>
        <fullName evidence="4">Tetratricopeptide repeat protein</fullName>
    </recommendedName>
</protein>
<organism evidence="2 3">
    <name type="scientific">Chryseobacterium tructae</name>
    <dbReference type="NCBI Taxonomy" id="1037380"/>
    <lineage>
        <taxon>Bacteria</taxon>
        <taxon>Pseudomonadati</taxon>
        <taxon>Bacteroidota</taxon>
        <taxon>Flavobacteriia</taxon>
        <taxon>Flavobacteriales</taxon>
        <taxon>Weeksellaceae</taxon>
        <taxon>Chryseobacterium group</taxon>
        <taxon>Chryseobacterium</taxon>
    </lineage>
</organism>
<evidence type="ECO:0000313" key="2">
    <source>
        <dbReference type="EMBL" id="MFC3755113.1"/>
    </source>
</evidence>
<evidence type="ECO:0000313" key="3">
    <source>
        <dbReference type="Proteomes" id="UP001595735"/>
    </source>
</evidence>
<dbReference type="RefSeq" id="WP_378169690.1">
    <property type="nucleotide sequence ID" value="NZ_JBHRYO010000002.1"/>
</dbReference>
<evidence type="ECO:0000256" key="1">
    <source>
        <dbReference type="SAM" id="MobiDB-lite"/>
    </source>
</evidence>
<feature type="region of interest" description="Disordered" evidence="1">
    <location>
        <begin position="527"/>
        <end position="559"/>
    </location>
</feature>
<accession>A0ABV7XQ11</accession>
<feature type="region of interest" description="Disordered" evidence="1">
    <location>
        <begin position="178"/>
        <end position="211"/>
    </location>
</feature>
<dbReference type="Proteomes" id="UP001595735">
    <property type="component" value="Unassembled WGS sequence"/>
</dbReference>
<feature type="compositionally biased region" description="Polar residues" evidence="1">
    <location>
        <begin position="419"/>
        <end position="428"/>
    </location>
</feature>
<feature type="compositionally biased region" description="Low complexity" evidence="1">
    <location>
        <begin position="470"/>
        <end position="481"/>
    </location>
</feature>